<sequence length="116" mass="13183">MNLPQYKDLPDPSDQTAEYPPSNVSHQLGEPAHTAYKSVSLSFCGLLTSPSFNRFIKISSFLKPDDYGTPILPENIISINLFKPLPASELCCRRVTLFWFNMTTFNFVHSEWSAEH</sequence>
<dbReference type="Proteomes" id="UP001469553">
    <property type="component" value="Unassembled WGS sequence"/>
</dbReference>
<protein>
    <submittedName>
        <fullName evidence="2">Uncharacterized protein</fullName>
    </submittedName>
</protein>
<proteinExistence type="predicted"/>
<gene>
    <name evidence="2" type="ORF">AMECASPLE_018430</name>
</gene>
<keyword evidence="3" id="KW-1185">Reference proteome</keyword>
<reference evidence="2 3" key="1">
    <citation type="submission" date="2021-06" db="EMBL/GenBank/DDBJ databases">
        <authorList>
            <person name="Palmer J.M."/>
        </authorList>
    </citation>
    <scope>NUCLEOTIDE SEQUENCE [LARGE SCALE GENOMIC DNA]</scope>
    <source>
        <strain evidence="2 3">AS_MEX2019</strain>
        <tissue evidence="2">Muscle</tissue>
    </source>
</reference>
<evidence type="ECO:0000256" key="1">
    <source>
        <dbReference type="SAM" id="MobiDB-lite"/>
    </source>
</evidence>
<comment type="caution">
    <text evidence="2">The sequence shown here is derived from an EMBL/GenBank/DDBJ whole genome shotgun (WGS) entry which is preliminary data.</text>
</comment>
<accession>A0ABV1A0H6</accession>
<feature type="non-terminal residue" evidence="2">
    <location>
        <position position="116"/>
    </location>
</feature>
<feature type="region of interest" description="Disordered" evidence="1">
    <location>
        <begin position="1"/>
        <end position="27"/>
    </location>
</feature>
<dbReference type="EMBL" id="JAHRIP010076670">
    <property type="protein sequence ID" value="MEQ2311300.1"/>
    <property type="molecule type" value="Genomic_DNA"/>
</dbReference>
<evidence type="ECO:0000313" key="3">
    <source>
        <dbReference type="Proteomes" id="UP001469553"/>
    </source>
</evidence>
<organism evidence="2 3">
    <name type="scientific">Ameca splendens</name>
    <dbReference type="NCBI Taxonomy" id="208324"/>
    <lineage>
        <taxon>Eukaryota</taxon>
        <taxon>Metazoa</taxon>
        <taxon>Chordata</taxon>
        <taxon>Craniata</taxon>
        <taxon>Vertebrata</taxon>
        <taxon>Euteleostomi</taxon>
        <taxon>Actinopterygii</taxon>
        <taxon>Neopterygii</taxon>
        <taxon>Teleostei</taxon>
        <taxon>Neoteleostei</taxon>
        <taxon>Acanthomorphata</taxon>
        <taxon>Ovalentaria</taxon>
        <taxon>Atherinomorphae</taxon>
        <taxon>Cyprinodontiformes</taxon>
        <taxon>Goodeidae</taxon>
        <taxon>Ameca</taxon>
    </lineage>
</organism>
<name>A0ABV1A0H6_9TELE</name>
<evidence type="ECO:0000313" key="2">
    <source>
        <dbReference type="EMBL" id="MEQ2311300.1"/>
    </source>
</evidence>